<protein>
    <submittedName>
        <fullName evidence="1">Uncharacterized protein</fullName>
    </submittedName>
</protein>
<sequence>MVRNYSENLLKTDPVIQLAKLVGLECEISFIRENKEAMLPIITGVILYRQLNHIEKRNILVAVSELGNPRLLGKVQALISQMIAKPAWNPWCMSNDELRIFFKKNKSVSDFLSTWFVTLEGKLEAGFIAVAVFQISKGGVGAFLKDQASTHIVEGGLKKLKLSSSATKFGGKAFFVTVILASVIKGFSDTEVKKAKEELLNRGLLLPEDL</sequence>
<accession>A0AAW7YCF8</accession>
<dbReference type="AlphaFoldDB" id="A0AAW7YCF8"/>
<evidence type="ECO:0000313" key="2">
    <source>
        <dbReference type="Proteomes" id="UP001170624"/>
    </source>
</evidence>
<dbReference type="EMBL" id="JAUOPU010000029">
    <property type="protein sequence ID" value="MDO6544682.1"/>
    <property type="molecule type" value="Genomic_DNA"/>
</dbReference>
<proteinExistence type="predicted"/>
<gene>
    <name evidence="1" type="ORF">Q4568_19270</name>
</gene>
<organism evidence="1 2">
    <name type="scientific">Photobacterium sanguinicancri</name>
    <dbReference type="NCBI Taxonomy" id="875932"/>
    <lineage>
        <taxon>Bacteria</taxon>
        <taxon>Pseudomonadati</taxon>
        <taxon>Pseudomonadota</taxon>
        <taxon>Gammaproteobacteria</taxon>
        <taxon>Vibrionales</taxon>
        <taxon>Vibrionaceae</taxon>
        <taxon>Photobacterium</taxon>
    </lineage>
</organism>
<name>A0AAW7YCF8_9GAMM</name>
<comment type="caution">
    <text evidence="1">The sequence shown here is derived from an EMBL/GenBank/DDBJ whole genome shotgun (WGS) entry which is preliminary data.</text>
</comment>
<dbReference type="Proteomes" id="UP001170624">
    <property type="component" value="Unassembled WGS sequence"/>
</dbReference>
<evidence type="ECO:0000313" key="1">
    <source>
        <dbReference type="EMBL" id="MDO6544682.1"/>
    </source>
</evidence>
<dbReference type="RefSeq" id="WP_281223507.1">
    <property type="nucleotide sequence ID" value="NZ_CANMLA010000034.1"/>
</dbReference>
<reference evidence="1" key="1">
    <citation type="submission" date="2023-07" db="EMBL/GenBank/DDBJ databases">
        <title>Genome content predicts the carbon catabolic preferences of heterotrophic bacteria.</title>
        <authorList>
            <person name="Gralka M."/>
        </authorList>
    </citation>
    <scope>NUCLEOTIDE SEQUENCE</scope>
    <source>
        <strain evidence="1">G2M05</strain>
    </source>
</reference>